<evidence type="ECO:0000313" key="6">
    <source>
        <dbReference type="EMBL" id="SEO47681.1"/>
    </source>
</evidence>
<reference evidence="6 7" key="1">
    <citation type="submission" date="2016-10" db="EMBL/GenBank/DDBJ databases">
        <authorList>
            <person name="de Groot N.N."/>
        </authorList>
    </citation>
    <scope>NUCLEOTIDE SEQUENCE [LARGE SCALE GENOMIC DNA]</scope>
    <source>
        <strain evidence="6 7">CGMCC 1.6291</strain>
    </source>
</reference>
<dbReference type="SUPFAM" id="SSF53822">
    <property type="entry name" value="Periplasmic binding protein-like I"/>
    <property type="match status" value="1"/>
</dbReference>
<dbReference type="PANTHER" id="PTHR30146:SF95">
    <property type="entry name" value="RIBOSE OPERON REPRESSOR"/>
    <property type="match status" value="1"/>
</dbReference>
<dbReference type="GO" id="GO:0000976">
    <property type="term" value="F:transcription cis-regulatory region binding"/>
    <property type="evidence" value="ECO:0007669"/>
    <property type="project" value="TreeGrafter"/>
</dbReference>
<evidence type="ECO:0000256" key="3">
    <source>
        <dbReference type="ARBA" id="ARBA00023125"/>
    </source>
</evidence>
<dbReference type="EMBL" id="FOEG01000001">
    <property type="protein sequence ID" value="SEO47681.1"/>
    <property type="molecule type" value="Genomic_DNA"/>
</dbReference>
<dbReference type="OrthoDB" id="9798934at2"/>
<evidence type="ECO:0000259" key="5">
    <source>
        <dbReference type="PROSITE" id="PS50932"/>
    </source>
</evidence>
<dbReference type="CDD" id="cd01392">
    <property type="entry name" value="HTH_LacI"/>
    <property type="match status" value="1"/>
</dbReference>
<organism evidence="6 7">
    <name type="scientific">Aquisalimonas asiatica</name>
    <dbReference type="NCBI Taxonomy" id="406100"/>
    <lineage>
        <taxon>Bacteria</taxon>
        <taxon>Pseudomonadati</taxon>
        <taxon>Pseudomonadota</taxon>
        <taxon>Gammaproteobacteria</taxon>
        <taxon>Chromatiales</taxon>
        <taxon>Ectothiorhodospiraceae</taxon>
        <taxon>Aquisalimonas</taxon>
    </lineage>
</organism>
<evidence type="ECO:0000256" key="2">
    <source>
        <dbReference type="ARBA" id="ARBA00023015"/>
    </source>
</evidence>
<name>A0A1H8Q108_9GAMM</name>
<dbReference type="SUPFAM" id="SSF47413">
    <property type="entry name" value="lambda repressor-like DNA-binding domains"/>
    <property type="match status" value="1"/>
</dbReference>
<dbReference type="Gene3D" id="3.40.50.2300">
    <property type="match status" value="2"/>
</dbReference>
<dbReference type="Proteomes" id="UP000199657">
    <property type="component" value="Unassembled WGS sequence"/>
</dbReference>
<keyword evidence="3" id="KW-0238">DNA-binding</keyword>
<dbReference type="STRING" id="406100.SAMN04488052_101271"/>
<protein>
    <submittedName>
        <fullName evidence="6">Transcriptional regulator, LacI family</fullName>
    </submittedName>
</protein>
<dbReference type="PANTHER" id="PTHR30146">
    <property type="entry name" value="LACI-RELATED TRANSCRIPTIONAL REPRESSOR"/>
    <property type="match status" value="1"/>
</dbReference>
<dbReference type="GO" id="GO:0003700">
    <property type="term" value="F:DNA-binding transcription factor activity"/>
    <property type="evidence" value="ECO:0007669"/>
    <property type="project" value="TreeGrafter"/>
</dbReference>
<dbReference type="InterPro" id="IPR028082">
    <property type="entry name" value="Peripla_BP_I"/>
</dbReference>
<dbReference type="RefSeq" id="WP_091640353.1">
    <property type="nucleotide sequence ID" value="NZ_FOEG01000001.1"/>
</dbReference>
<keyword evidence="2" id="KW-0805">Transcription regulation</keyword>
<dbReference type="InterPro" id="IPR000843">
    <property type="entry name" value="HTH_LacI"/>
</dbReference>
<evidence type="ECO:0000313" key="7">
    <source>
        <dbReference type="Proteomes" id="UP000199657"/>
    </source>
</evidence>
<keyword evidence="7" id="KW-1185">Reference proteome</keyword>
<dbReference type="InterPro" id="IPR010982">
    <property type="entry name" value="Lambda_DNA-bd_dom_sf"/>
</dbReference>
<dbReference type="Pfam" id="PF13377">
    <property type="entry name" value="Peripla_BP_3"/>
    <property type="match status" value="1"/>
</dbReference>
<dbReference type="PROSITE" id="PS50932">
    <property type="entry name" value="HTH_LACI_2"/>
    <property type="match status" value="1"/>
</dbReference>
<keyword evidence="1" id="KW-0678">Repressor</keyword>
<dbReference type="CDD" id="cd06278">
    <property type="entry name" value="PBP1_LacI-like"/>
    <property type="match status" value="1"/>
</dbReference>
<proteinExistence type="predicted"/>
<dbReference type="AlphaFoldDB" id="A0A1H8Q108"/>
<dbReference type="InterPro" id="IPR046335">
    <property type="entry name" value="LacI/GalR-like_sensor"/>
</dbReference>
<dbReference type="Gene3D" id="1.10.260.40">
    <property type="entry name" value="lambda repressor-like DNA-binding domains"/>
    <property type="match status" value="1"/>
</dbReference>
<keyword evidence="4" id="KW-0804">Transcription</keyword>
<evidence type="ECO:0000256" key="1">
    <source>
        <dbReference type="ARBA" id="ARBA00022491"/>
    </source>
</evidence>
<evidence type="ECO:0000256" key="4">
    <source>
        <dbReference type="ARBA" id="ARBA00023163"/>
    </source>
</evidence>
<dbReference type="SMART" id="SM00354">
    <property type="entry name" value="HTH_LACI"/>
    <property type="match status" value="1"/>
</dbReference>
<sequence length="339" mass="36377">MANRRSGRVNARDVARAAGVSQSAVSRTFTPGASIAAETRQRVIAAARELGYRPNAFARSLITRRSRMVGLVLADLDNPFYARMLEAVSRELQAAGHHVMLFFTDRGEADDALQEILQYPVAGLLMASATLSSALARECAEAGIPVVLVNRDVPDAPTVSVTADNEAGGAAVGDFLARAGHQRVAFIAGDPEASTSRDREHGFREALARHGLTCHARAVGNYTREGAREAARTLFRVNAPPDAVFVANDYMAFAVMDTLRGELGLRVPEDVSVVGYDDVTQAAWGAYNLTTVTQPTDTMVSTAVTALLDSIRDGAPGRERRVIAGELVVRRSSRCPQNR</sequence>
<accession>A0A1H8Q108</accession>
<dbReference type="Pfam" id="PF00356">
    <property type="entry name" value="LacI"/>
    <property type="match status" value="1"/>
</dbReference>
<gene>
    <name evidence="6" type="ORF">SAMN04488052_101271</name>
</gene>
<feature type="domain" description="HTH lacI-type" evidence="5">
    <location>
        <begin position="9"/>
        <end position="63"/>
    </location>
</feature>